<protein>
    <submittedName>
        <fullName evidence="1">Uncharacterized protein</fullName>
    </submittedName>
</protein>
<accession>A0A8H3LYC9</accession>
<gene>
    <name evidence="1" type="ORF">RCL2_002200800</name>
</gene>
<evidence type="ECO:0000313" key="2">
    <source>
        <dbReference type="Proteomes" id="UP000615446"/>
    </source>
</evidence>
<evidence type="ECO:0000313" key="1">
    <source>
        <dbReference type="EMBL" id="GES95334.1"/>
    </source>
</evidence>
<sequence length="84" mass="9588">MNDSFFCILEDKFNDKKTILFRCEVYIKSRITNECFGLLILLGRGVKFVQSEVYVDTDNNAILGDLLHVISHLYGPPAALFVMN</sequence>
<dbReference type="EMBL" id="BLAL01000242">
    <property type="protein sequence ID" value="GES95334.1"/>
    <property type="molecule type" value="Genomic_DNA"/>
</dbReference>
<reference evidence="1" key="1">
    <citation type="submission" date="2019-10" db="EMBL/GenBank/DDBJ databases">
        <title>Conservation and host-specific expression of non-tandemly repeated heterogenous ribosome RNA gene in arbuscular mycorrhizal fungi.</title>
        <authorList>
            <person name="Maeda T."/>
            <person name="Kobayashi Y."/>
            <person name="Nakagawa T."/>
            <person name="Ezawa T."/>
            <person name="Yamaguchi K."/>
            <person name="Bino T."/>
            <person name="Nishimoto Y."/>
            <person name="Shigenobu S."/>
            <person name="Kawaguchi M."/>
        </authorList>
    </citation>
    <scope>NUCLEOTIDE SEQUENCE</scope>
    <source>
        <strain evidence="1">HR1</strain>
    </source>
</reference>
<dbReference type="AlphaFoldDB" id="A0A8H3LYC9"/>
<proteinExistence type="predicted"/>
<organism evidence="1 2">
    <name type="scientific">Rhizophagus clarus</name>
    <dbReference type="NCBI Taxonomy" id="94130"/>
    <lineage>
        <taxon>Eukaryota</taxon>
        <taxon>Fungi</taxon>
        <taxon>Fungi incertae sedis</taxon>
        <taxon>Mucoromycota</taxon>
        <taxon>Glomeromycotina</taxon>
        <taxon>Glomeromycetes</taxon>
        <taxon>Glomerales</taxon>
        <taxon>Glomeraceae</taxon>
        <taxon>Rhizophagus</taxon>
    </lineage>
</organism>
<comment type="caution">
    <text evidence="1">The sequence shown here is derived from an EMBL/GenBank/DDBJ whole genome shotgun (WGS) entry which is preliminary data.</text>
</comment>
<name>A0A8H3LYC9_9GLOM</name>
<dbReference type="Proteomes" id="UP000615446">
    <property type="component" value="Unassembled WGS sequence"/>
</dbReference>